<name>A0ABX4BMJ5_FLAFR</name>
<evidence type="ECO:0000313" key="2">
    <source>
        <dbReference type="Proteomes" id="UP000198382"/>
    </source>
</evidence>
<reference evidence="1 2" key="1">
    <citation type="submission" date="2016-11" db="EMBL/GenBank/DDBJ databases">
        <title>Whole genomes of Flavobacteriaceae.</title>
        <authorList>
            <person name="Stine C."/>
            <person name="Li C."/>
            <person name="Tadesse D."/>
        </authorList>
    </citation>
    <scope>NUCLEOTIDE SEQUENCE [LARGE SCALE GENOMIC DNA]</scope>
    <source>
        <strain evidence="1 2">DSM 15937</strain>
    </source>
</reference>
<gene>
    <name evidence="1" type="ORF">B0A65_16050</name>
</gene>
<proteinExistence type="predicted"/>
<accession>A0ABX4BMJ5</accession>
<dbReference type="InterPro" id="IPR010866">
    <property type="entry name" value="A-2_8-polyST"/>
</dbReference>
<dbReference type="Pfam" id="PF07388">
    <property type="entry name" value="A-2_8-polyST"/>
    <property type="match status" value="1"/>
</dbReference>
<keyword evidence="2" id="KW-1185">Reference proteome</keyword>
<comment type="caution">
    <text evidence="1">The sequence shown here is derived from an EMBL/GenBank/DDBJ whole genome shotgun (WGS) entry which is preliminary data.</text>
</comment>
<dbReference type="Proteomes" id="UP000198382">
    <property type="component" value="Unassembled WGS sequence"/>
</dbReference>
<dbReference type="RefSeq" id="WP_074659139.1">
    <property type="nucleotide sequence ID" value="NZ_MUGV01000026.1"/>
</dbReference>
<organism evidence="1 2">
    <name type="scientific">Flavobacterium frigidimaris</name>
    <dbReference type="NCBI Taxonomy" id="262320"/>
    <lineage>
        <taxon>Bacteria</taxon>
        <taxon>Pseudomonadati</taxon>
        <taxon>Bacteroidota</taxon>
        <taxon>Flavobacteriia</taxon>
        <taxon>Flavobacteriales</taxon>
        <taxon>Flavobacteriaceae</taxon>
        <taxon>Flavobacterium</taxon>
    </lineage>
</organism>
<evidence type="ECO:0000313" key="1">
    <source>
        <dbReference type="EMBL" id="OXA77567.1"/>
    </source>
</evidence>
<sequence>MKHIFLVHTHITYIVAQSIIESLSLKNEEIFFISTRNYKIDFTDQINLNAEFELLNNTNYSNFFLKWQLIKKVDEKLLNANIGLYQIYLPHIAHPLFQILGSNKKCTKINIMEEGSNCLSYRLYNPPVNIKKRLIALIFNKSGLWGQNRYFRVSSNSELKYFDKKLLPVFYGISPKSFQNVIGYEKRIISIHQEKTAVSKQIPDNVSVLLLESIIEQDNLSSSLFFDSIELLAKKLNSEEVYLKFHPYQNAENRKHVITILEKYTNVKLIADDIVMEKVFLCSKNLKVYGFTTSLLFYAKSFGHEAFSFAYLWKDDLKYKNYTKFNDFNIEEFVQRTNN</sequence>
<evidence type="ECO:0008006" key="3">
    <source>
        <dbReference type="Google" id="ProtNLM"/>
    </source>
</evidence>
<dbReference type="EMBL" id="MUGV01000026">
    <property type="protein sequence ID" value="OXA77567.1"/>
    <property type="molecule type" value="Genomic_DNA"/>
</dbReference>
<protein>
    <recommendedName>
        <fullName evidence="3">Glycosyltransferase family 52</fullName>
    </recommendedName>
</protein>